<evidence type="ECO:0000256" key="6">
    <source>
        <dbReference type="SAM" id="MobiDB-lite"/>
    </source>
</evidence>
<evidence type="ECO:0000256" key="5">
    <source>
        <dbReference type="ARBA" id="ARBA00023242"/>
    </source>
</evidence>
<sequence>MWLYSCVSLIACRKPLVDASSIEGCYSEAMDPTLLMVPVKRTEHVDVTAKSLLSGSKRRYSDASGLRTVRIFCDDHDATDSSGDEADRRCVRRYVQEIRFESRPECAGRSKTAKKRKASADPSPTNVGGEGAAPRFRGVRRRPWGKYAAEIRDPWRRVRVWLGTFDTAEEAAKVYDSAAIQLRGPDATTNFSKPAPPATATVQPPPPPLPTTKCLSTSNQTSVSGGYDSGDESRNLSSPTSVLRGFSSFTASTTTSSETAERPSTDSDDSSGMLTAGISLPWQLSGFLPMEEEAMLSDDFLGFGATEPSLLDDCGQIGFLSGDFNQSFVGSELEFGSSTCQGGEDFFQEIVDLFPIEPLAAM</sequence>
<evidence type="ECO:0000313" key="9">
    <source>
        <dbReference type="Proteomes" id="UP001327560"/>
    </source>
</evidence>
<organism evidence="8 9">
    <name type="scientific">Canna indica</name>
    <name type="common">Indian-shot</name>
    <dbReference type="NCBI Taxonomy" id="4628"/>
    <lineage>
        <taxon>Eukaryota</taxon>
        <taxon>Viridiplantae</taxon>
        <taxon>Streptophyta</taxon>
        <taxon>Embryophyta</taxon>
        <taxon>Tracheophyta</taxon>
        <taxon>Spermatophyta</taxon>
        <taxon>Magnoliopsida</taxon>
        <taxon>Liliopsida</taxon>
        <taxon>Zingiberales</taxon>
        <taxon>Cannaceae</taxon>
        <taxon>Canna</taxon>
    </lineage>
</organism>
<feature type="domain" description="AP2/ERF" evidence="7">
    <location>
        <begin position="135"/>
        <end position="192"/>
    </location>
</feature>
<dbReference type="Proteomes" id="UP001327560">
    <property type="component" value="Chromosome 3"/>
</dbReference>
<keyword evidence="3" id="KW-0238">DNA-binding</keyword>
<dbReference type="InterPro" id="IPR016177">
    <property type="entry name" value="DNA-bd_dom_sf"/>
</dbReference>
<dbReference type="PANTHER" id="PTHR31194">
    <property type="entry name" value="SHN SHINE , DNA BINDING / TRANSCRIPTION FACTOR"/>
    <property type="match status" value="1"/>
</dbReference>
<gene>
    <name evidence="8" type="ORF">Cni_G10860</name>
</gene>
<dbReference type="GO" id="GO:0005634">
    <property type="term" value="C:nucleus"/>
    <property type="evidence" value="ECO:0007669"/>
    <property type="project" value="UniProtKB-SubCell"/>
</dbReference>
<dbReference type="InterPro" id="IPR050913">
    <property type="entry name" value="AP2/ERF_ERF"/>
</dbReference>
<feature type="region of interest" description="Disordered" evidence="6">
    <location>
        <begin position="105"/>
        <end position="135"/>
    </location>
</feature>
<keyword evidence="9" id="KW-1185">Reference proteome</keyword>
<keyword evidence="2" id="KW-0805">Transcription regulation</keyword>
<dbReference type="PANTHER" id="PTHR31194:SF140">
    <property type="entry name" value="ETHYLENE-RESPONSIVE TRANSCRIPTION FACTOR CRF2"/>
    <property type="match status" value="1"/>
</dbReference>
<evidence type="ECO:0000256" key="2">
    <source>
        <dbReference type="ARBA" id="ARBA00023015"/>
    </source>
</evidence>
<dbReference type="SMART" id="SM00380">
    <property type="entry name" value="AP2"/>
    <property type="match status" value="1"/>
</dbReference>
<dbReference type="EMBL" id="CP136892">
    <property type="protein sequence ID" value="WOL02141.1"/>
    <property type="molecule type" value="Genomic_DNA"/>
</dbReference>
<dbReference type="Pfam" id="PF00847">
    <property type="entry name" value="AP2"/>
    <property type="match status" value="1"/>
</dbReference>
<reference evidence="8 9" key="1">
    <citation type="submission" date="2023-10" db="EMBL/GenBank/DDBJ databases">
        <title>Chromosome-scale genome assembly provides insights into flower coloration mechanisms of Canna indica.</title>
        <authorList>
            <person name="Li C."/>
        </authorList>
    </citation>
    <scope>NUCLEOTIDE SEQUENCE [LARGE SCALE GENOMIC DNA]</scope>
    <source>
        <tissue evidence="8">Flower</tissue>
    </source>
</reference>
<feature type="compositionally biased region" description="Polar residues" evidence="6">
    <location>
        <begin position="213"/>
        <end position="224"/>
    </location>
</feature>
<feature type="region of interest" description="Disordered" evidence="6">
    <location>
        <begin position="186"/>
        <end position="272"/>
    </location>
</feature>
<proteinExistence type="predicted"/>
<protein>
    <recommendedName>
        <fullName evidence="7">AP2/ERF domain-containing protein</fullName>
    </recommendedName>
</protein>
<dbReference type="SUPFAM" id="SSF54171">
    <property type="entry name" value="DNA-binding domain"/>
    <property type="match status" value="1"/>
</dbReference>
<dbReference type="Gene3D" id="3.30.730.10">
    <property type="entry name" value="AP2/ERF domain"/>
    <property type="match status" value="1"/>
</dbReference>
<evidence type="ECO:0000259" key="7">
    <source>
        <dbReference type="PROSITE" id="PS51032"/>
    </source>
</evidence>
<dbReference type="AlphaFoldDB" id="A0AAQ3KAN4"/>
<dbReference type="PRINTS" id="PR00367">
    <property type="entry name" value="ETHRSPELEMNT"/>
</dbReference>
<evidence type="ECO:0000256" key="3">
    <source>
        <dbReference type="ARBA" id="ARBA00023125"/>
    </source>
</evidence>
<dbReference type="PROSITE" id="PS51032">
    <property type="entry name" value="AP2_ERF"/>
    <property type="match status" value="1"/>
</dbReference>
<keyword evidence="4" id="KW-0804">Transcription</keyword>
<evidence type="ECO:0000256" key="1">
    <source>
        <dbReference type="ARBA" id="ARBA00004123"/>
    </source>
</evidence>
<comment type="subcellular location">
    <subcellularLocation>
        <location evidence="1">Nucleus</location>
    </subcellularLocation>
</comment>
<evidence type="ECO:0000256" key="4">
    <source>
        <dbReference type="ARBA" id="ARBA00023163"/>
    </source>
</evidence>
<dbReference type="GO" id="GO:0003700">
    <property type="term" value="F:DNA-binding transcription factor activity"/>
    <property type="evidence" value="ECO:0007669"/>
    <property type="project" value="InterPro"/>
</dbReference>
<feature type="compositionally biased region" description="Low complexity" evidence="6">
    <location>
        <begin position="246"/>
        <end position="258"/>
    </location>
</feature>
<name>A0AAQ3KAN4_9LILI</name>
<evidence type="ECO:0000313" key="8">
    <source>
        <dbReference type="EMBL" id="WOL02141.1"/>
    </source>
</evidence>
<keyword evidence="5" id="KW-0539">Nucleus</keyword>
<dbReference type="FunFam" id="3.30.730.10:FF:000001">
    <property type="entry name" value="Ethylene-responsive transcription factor 2"/>
    <property type="match status" value="1"/>
</dbReference>
<dbReference type="GO" id="GO:0003677">
    <property type="term" value="F:DNA binding"/>
    <property type="evidence" value="ECO:0007669"/>
    <property type="project" value="UniProtKB-KW"/>
</dbReference>
<dbReference type="InterPro" id="IPR001471">
    <property type="entry name" value="AP2/ERF_dom"/>
</dbReference>
<accession>A0AAQ3KAN4</accession>
<dbReference type="CDD" id="cd00018">
    <property type="entry name" value="AP2"/>
    <property type="match status" value="1"/>
</dbReference>
<dbReference type="InterPro" id="IPR036955">
    <property type="entry name" value="AP2/ERF_dom_sf"/>
</dbReference>